<dbReference type="InterPro" id="IPR011936">
    <property type="entry name" value="Myxo_disulph_rpt"/>
</dbReference>
<feature type="compositionally biased region" description="Pro residues" evidence="8">
    <location>
        <begin position="772"/>
        <end position="784"/>
    </location>
</feature>
<dbReference type="Gene3D" id="3.10.100.10">
    <property type="entry name" value="Mannose-Binding Protein A, subunit A"/>
    <property type="match status" value="1"/>
</dbReference>
<reference evidence="12 13" key="1">
    <citation type="submission" date="2014-11" db="EMBL/GenBank/DDBJ databases">
        <authorList>
            <person name="Zhu J."/>
            <person name="Qi W."/>
            <person name="Song R."/>
        </authorList>
    </citation>
    <scope>NUCLEOTIDE SEQUENCE [LARGE SCALE GENOMIC DNA]</scope>
</reference>
<evidence type="ECO:0000256" key="4">
    <source>
        <dbReference type="ARBA" id="ARBA00022737"/>
    </source>
</evidence>
<accession>A0A0G4G194</accession>
<dbReference type="GO" id="GO:0016020">
    <property type="term" value="C:membrane"/>
    <property type="evidence" value="ECO:0007669"/>
    <property type="project" value="UniProtKB-SubCell"/>
</dbReference>
<feature type="compositionally biased region" description="Acidic residues" evidence="8">
    <location>
        <begin position="1714"/>
        <end position="1723"/>
    </location>
</feature>
<evidence type="ECO:0000256" key="2">
    <source>
        <dbReference type="ARBA" id="ARBA00022692"/>
    </source>
</evidence>
<feature type="transmembrane region" description="Helical" evidence="9">
    <location>
        <begin position="1843"/>
        <end position="1861"/>
    </location>
</feature>
<dbReference type="Pfam" id="PF13948">
    <property type="entry name" value="DUF4215"/>
    <property type="match status" value="1"/>
</dbReference>
<evidence type="ECO:0000256" key="6">
    <source>
        <dbReference type="ARBA" id="ARBA00023136"/>
    </source>
</evidence>
<evidence type="ECO:0000256" key="5">
    <source>
        <dbReference type="ARBA" id="ARBA00022989"/>
    </source>
</evidence>
<feature type="transmembrane region" description="Helical" evidence="9">
    <location>
        <begin position="2053"/>
        <end position="2075"/>
    </location>
</feature>
<dbReference type="InterPro" id="IPR016186">
    <property type="entry name" value="C-type_lectin-like/link_sf"/>
</dbReference>
<dbReference type="InterPro" id="IPR016187">
    <property type="entry name" value="CTDL_fold"/>
</dbReference>
<keyword evidence="6 9" id="KW-0472">Membrane</keyword>
<feature type="compositionally biased region" description="Low complexity" evidence="8">
    <location>
        <begin position="754"/>
        <end position="771"/>
    </location>
</feature>
<dbReference type="SUPFAM" id="SSF56436">
    <property type="entry name" value="C-type lectin-like"/>
    <property type="match status" value="1"/>
</dbReference>
<dbReference type="SMART" id="SM00034">
    <property type="entry name" value="CLECT"/>
    <property type="match status" value="1"/>
</dbReference>
<dbReference type="VEuPathDB" id="CryptoDB:Vbra_9578"/>
<dbReference type="InterPro" id="IPR043543">
    <property type="entry name" value="PAPPA/PAPPA2"/>
</dbReference>
<dbReference type="Pfam" id="PF01825">
    <property type="entry name" value="GPS"/>
    <property type="match status" value="1"/>
</dbReference>
<dbReference type="GO" id="GO:0007166">
    <property type="term" value="P:cell surface receptor signaling pathway"/>
    <property type="evidence" value="ECO:0007669"/>
    <property type="project" value="TreeGrafter"/>
</dbReference>
<protein>
    <recommendedName>
        <fullName evidence="11">Apple domain-containing protein</fullName>
    </recommendedName>
</protein>
<feature type="transmembrane region" description="Helical" evidence="9">
    <location>
        <begin position="1999"/>
        <end position="2020"/>
    </location>
</feature>
<evidence type="ECO:0000313" key="13">
    <source>
        <dbReference type="Proteomes" id="UP000041254"/>
    </source>
</evidence>
<keyword evidence="13" id="KW-1185">Reference proteome</keyword>
<evidence type="ECO:0000256" key="3">
    <source>
        <dbReference type="ARBA" id="ARBA00022729"/>
    </source>
</evidence>
<keyword evidence="4" id="KW-0677">Repeat</keyword>
<dbReference type="Gene3D" id="3.50.4.10">
    <property type="entry name" value="Hepatocyte Growth Factor"/>
    <property type="match status" value="1"/>
</dbReference>
<dbReference type="PANTHER" id="PTHR46130">
    <property type="entry name" value="LAMGL DOMAIN-CONTAINING PROTEIN"/>
    <property type="match status" value="1"/>
</dbReference>
<feature type="compositionally biased region" description="Low complexity" evidence="8">
    <location>
        <begin position="1526"/>
        <end position="1536"/>
    </location>
</feature>
<dbReference type="PROSITE" id="PS50948">
    <property type="entry name" value="PAN"/>
    <property type="match status" value="1"/>
</dbReference>
<feature type="domain" description="Apple" evidence="11">
    <location>
        <begin position="538"/>
        <end position="621"/>
    </location>
</feature>
<keyword evidence="5 9" id="KW-1133">Transmembrane helix</keyword>
<dbReference type="PANTHER" id="PTHR46130:SF3">
    <property type="entry name" value="CHROMOSOME UNDETERMINED SCAFFOLD_33, WHOLE GENOME SHOTGUN SEQUENCE"/>
    <property type="match status" value="1"/>
</dbReference>
<name>A0A0G4G194_VITBC</name>
<feature type="compositionally biased region" description="Pro residues" evidence="8">
    <location>
        <begin position="741"/>
        <end position="753"/>
    </location>
</feature>
<dbReference type="InterPro" id="IPR046338">
    <property type="entry name" value="GAIN_dom_sf"/>
</dbReference>
<feature type="compositionally biased region" description="Low complexity" evidence="8">
    <location>
        <begin position="724"/>
        <end position="740"/>
    </location>
</feature>
<dbReference type="InParanoid" id="A0A0G4G194"/>
<dbReference type="Proteomes" id="UP000041254">
    <property type="component" value="Unassembled WGS sequence"/>
</dbReference>
<evidence type="ECO:0000256" key="1">
    <source>
        <dbReference type="ARBA" id="ARBA00004370"/>
    </source>
</evidence>
<evidence type="ECO:0000259" key="11">
    <source>
        <dbReference type="PROSITE" id="PS50948"/>
    </source>
</evidence>
<dbReference type="InterPro" id="IPR003609">
    <property type="entry name" value="Pan_app"/>
</dbReference>
<evidence type="ECO:0000256" key="8">
    <source>
        <dbReference type="SAM" id="MobiDB-lite"/>
    </source>
</evidence>
<feature type="region of interest" description="Disordered" evidence="8">
    <location>
        <begin position="1693"/>
        <end position="1723"/>
    </location>
</feature>
<feature type="region of interest" description="Disordered" evidence="8">
    <location>
        <begin position="826"/>
        <end position="848"/>
    </location>
</feature>
<feature type="chain" id="PRO_5005189531" description="Apple domain-containing protein" evidence="10">
    <location>
        <begin position="19"/>
        <end position="2138"/>
    </location>
</feature>
<evidence type="ECO:0000256" key="7">
    <source>
        <dbReference type="ARBA" id="ARBA00023157"/>
    </source>
</evidence>
<gene>
    <name evidence="12" type="ORF">Vbra_9578</name>
</gene>
<evidence type="ECO:0000313" key="12">
    <source>
        <dbReference type="EMBL" id="CEM21258.1"/>
    </source>
</evidence>
<keyword evidence="2 9" id="KW-0812">Transmembrane</keyword>
<dbReference type="PhylomeDB" id="A0A0G4G194"/>
<comment type="subcellular location">
    <subcellularLocation>
        <location evidence="1">Membrane</location>
    </subcellularLocation>
</comment>
<dbReference type="InterPro" id="IPR000203">
    <property type="entry name" value="GPS"/>
</dbReference>
<dbReference type="Pfam" id="PF00024">
    <property type="entry name" value="PAN_1"/>
    <property type="match status" value="1"/>
</dbReference>
<dbReference type="EMBL" id="CDMY01000539">
    <property type="protein sequence ID" value="CEM21258.1"/>
    <property type="molecule type" value="Genomic_DNA"/>
</dbReference>
<dbReference type="GO" id="GO:0005615">
    <property type="term" value="C:extracellular space"/>
    <property type="evidence" value="ECO:0007669"/>
    <property type="project" value="TreeGrafter"/>
</dbReference>
<evidence type="ECO:0000256" key="9">
    <source>
        <dbReference type="SAM" id="Phobius"/>
    </source>
</evidence>
<dbReference type="Pfam" id="PF14295">
    <property type="entry name" value="PAN_4"/>
    <property type="match status" value="1"/>
</dbReference>
<dbReference type="OrthoDB" id="291007at2759"/>
<sequence>MSILSALTAGLLPLLCHAASNYGTPLFPAEWIMRPRSCSYYYINTGVIHNYADAESSCYNTHTGLAGDLLIVDDAYEAQWLAEQIILAGNEEVRYWVKMKRNGADPSEKPAFLPDIGGTKADRQGWYPAGDWAWQAPSRGLWDLTWRPRMPWDHTQDHGMVEVRHAKYEEPFRLVLRSREPANSNSAICEKKISGCTDFPTVMITTATSFPDPNSREIVVTLTFSDDITDLTFHNFSDLTSWQTVSEGSAAIEGINKTSSNVIVERLWGVQPGWITLHVPSNAFNRTSDGLPNTPSNNLTIYGGCDTTWGWKKSAAEDAIDSAYSWWQCGRQCQDNPSCEMFVYDAQSGIPGGGGGSPSPCRLYYDRDPADTPDPNKITSYRACGIKTDTKPPKIFFVRKVIATGKRREGGLVRYNYENPNIIDLHTEIHFSEAVRNLDVSDVTLSWANVSGSGTASLPSLLQLDEVPITKPTTWDIPLTPAPTKKYNLTLQLHNLLWFTEGNFTFHLDGSSDIVDLSGNPINPSYEPITFMLRPRPCDTMERLTDVMLWQGDLIGLQWKGFTFDSCATKCRMTPECEAFTFDKVHSACYLKWGPLEWGPDGWEYRGSEPDYDSAWFDCSCSANCFEVPLPEVCGDFVLVGAETCDDGNDVGGDGCSATCQTEPGYTCPTTGGSCAPVCGDGLLKGGEECDDGNTAAGDGCSDTCQVESGWTCPTPGSPCFLITTSPPLTTASPPAATTLPPTPPETTAPAVPPETTTAPAVPPETTAPSPSAIPPEGTTPPTAPTTIVPPVVVLPEEGIEGITDDLDTLKNPDAVDVSDAEDTIGGLLGEEGEEPPTPPPVESPDDFSSRLLKAINVAKVARKEDMAGLAKPNSTQEETKAQRKAVVKALMRNLQKAAADRSTALVGVSSSPAEVLLSAVTLATTVEAADETENDDMDTAEAGVATFKALAAVSADTISQPDDTLAEAVKELQGLQYYLDGAAGLLRQLNRTAKADRHLRRLTPAANESYHMLSSDIIGTTAQLADSLATRAAGHPDGTAEVAGAKTRLKVARTDTASGATLTIKDTSVAVNMPSLPSIPPAVCADGGGLRESVQMTFWADDPYAYAADEEAPMADLTASDTLTNAAQGTLAVSARQCGSDLQLMAGEGQQEPFRLFIPRPSADSVPAAGNVSVNGTERAYDVHVVCGFWNASTHQWDTQGCHVNLALSNGTTSCCECTHLTEFSSLFRSVIVDSHIAGVVGGAGDSLARMADITAWTQNIAAFFVSIMIAIHSTCLLLSLYFDCKNPITDQLLLDIWMTDPLLDTRHKARSRLQRSINGCVGRRCYHPWWCDFLVCRIFGGIYMHCRNREPTLHLQELRTLRAVRKDLLQEDVEGHVLTVPGGEGGSRFGSFSSIHGDEHQSKPPSVVSGMPMPRKRASIQSWFTRQFTGTADWSSVSDKLDTREKLRSKVHESIPSLPDFIKHTWTRRQPKKLKPAETADESVIFDGVQWTAPAAPPNWSVMAGDDSIKSPTAGDVPSCALRASSATSPSEGSSPRKRILQPYTAGGSMSDEEDRSPLADNQRIDEREMSFQPSTAEATTDARELRAIRQMLGEGGRRGSAGAVLMNIFSLGGGKMQEEAKDVSLIKSGVLKEALRKRLLLELQRQQAAAVLIQRHWRALIEKQLEDVKAVEEGILTPTVIGRPQAVKALDQDQSADADSHEGQRPAGDQPEADNGEEEASFLAASVAAVDAAFFSSGQEAERKRRDSTKSVTIAITSSGGVGKGMRRRSMSAQAARRRSVTELWGDLNAEVDLMVTRTLRRVEYVEWGAPKMFREVCRRDHPLLKLFILNPTFTAVQRTLFFGSISLGILTMCAVFFDQGRYSRRQDDSTVLMAWQSGGVRWLLTLRQIAVLIWSILLSKPIPLTLLFLFRKAVPHIIPSATRTEDIRYGGADTAWWMGRKDKRIDVQKLSSIHTKRQTVVAHRRIADLAGRHSGHFSLKQKLAVLARWRLKERIGIAIGLLYWFACCSFLLLFSFSSQLAEIGPESQPTYVIYQDFVMVCSVEFLNSFILQPIIFFCLLSLLLMAVLRVASFDWVVWMMPHWFDFTFSGAQSLHELTVQLQAISDTHELTRGMVGFAGLNVDSVGMVQDVFSF</sequence>
<dbReference type="Gene3D" id="2.60.220.50">
    <property type="match status" value="1"/>
</dbReference>
<keyword evidence="7" id="KW-1015">Disulfide bond</keyword>
<keyword evidence="3 10" id="KW-0732">Signal</keyword>
<feature type="region of interest" description="Disordered" evidence="8">
    <location>
        <begin position="1504"/>
        <end position="1583"/>
    </location>
</feature>
<dbReference type="NCBIfam" id="TIGR02232">
    <property type="entry name" value="myxo_disulf_rpt"/>
    <property type="match status" value="2"/>
</dbReference>
<proteinExistence type="predicted"/>
<evidence type="ECO:0000256" key="10">
    <source>
        <dbReference type="SAM" id="SignalP"/>
    </source>
</evidence>
<feature type="region of interest" description="Disordered" evidence="8">
    <location>
        <begin position="724"/>
        <end position="789"/>
    </location>
</feature>
<dbReference type="GO" id="GO:0004222">
    <property type="term" value="F:metalloendopeptidase activity"/>
    <property type="evidence" value="ECO:0007669"/>
    <property type="project" value="TreeGrafter"/>
</dbReference>
<dbReference type="InterPro" id="IPR001304">
    <property type="entry name" value="C-type_lectin-like"/>
</dbReference>
<feature type="signal peptide" evidence="10">
    <location>
        <begin position="1"/>
        <end position="18"/>
    </location>
</feature>
<organism evidence="12 13">
    <name type="scientific">Vitrella brassicaformis (strain CCMP3155)</name>
    <dbReference type="NCBI Taxonomy" id="1169540"/>
    <lineage>
        <taxon>Eukaryota</taxon>
        <taxon>Sar</taxon>
        <taxon>Alveolata</taxon>
        <taxon>Colpodellida</taxon>
        <taxon>Vitrellaceae</taxon>
        <taxon>Vitrella</taxon>
    </lineage>
</organism>
<dbReference type="GO" id="GO:0006508">
    <property type="term" value="P:proteolysis"/>
    <property type="evidence" value="ECO:0007669"/>
    <property type="project" value="TreeGrafter"/>
</dbReference>